<reference evidence="1" key="1">
    <citation type="submission" date="2020-01" db="EMBL/GenBank/DDBJ databases">
        <authorList>
            <person name="Rat A."/>
        </authorList>
    </citation>
    <scope>NUCLEOTIDE SEQUENCE</scope>
    <source>
        <strain evidence="1">LMG 31228</strain>
    </source>
</reference>
<reference evidence="1" key="2">
    <citation type="journal article" date="2021" name="Syst. Appl. Microbiol.">
        <title>Roseomonas hellenica sp. nov., isolated from roots of wild-growing Alkanna tinctoria.</title>
        <authorList>
            <person name="Rat A."/>
            <person name="Naranjo H.D."/>
            <person name="Lebbe L."/>
            <person name="Cnockaert M."/>
            <person name="Krigas N."/>
            <person name="Grigoriadou K."/>
            <person name="Maloupa E."/>
            <person name="Willems A."/>
        </authorList>
    </citation>
    <scope>NUCLEOTIDE SEQUENCE</scope>
    <source>
        <strain evidence="1">LMG 31228</strain>
    </source>
</reference>
<organism evidence="1 2">
    <name type="scientific">Neoroseomonas eburnea</name>
    <dbReference type="NCBI Taxonomy" id="1346889"/>
    <lineage>
        <taxon>Bacteria</taxon>
        <taxon>Pseudomonadati</taxon>
        <taxon>Pseudomonadota</taxon>
        <taxon>Alphaproteobacteria</taxon>
        <taxon>Acetobacterales</taxon>
        <taxon>Acetobacteraceae</taxon>
        <taxon>Neoroseomonas</taxon>
    </lineage>
</organism>
<dbReference type="EMBL" id="JAAEDL010000026">
    <property type="protein sequence ID" value="MBR0683055.1"/>
    <property type="molecule type" value="Genomic_DNA"/>
</dbReference>
<proteinExistence type="predicted"/>
<gene>
    <name evidence="1" type="ORF">GXW74_21375</name>
</gene>
<name>A0A9X9XH69_9PROT</name>
<evidence type="ECO:0000313" key="1">
    <source>
        <dbReference type="EMBL" id="MBR0683055.1"/>
    </source>
</evidence>
<dbReference type="Proteomes" id="UP001138709">
    <property type="component" value="Unassembled WGS sequence"/>
</dbReference>
<dbReference type="RefSeq" id="WP_211848593.1">
    <property type="nucleotide sequence ID" value="NZ_JAAEDL010000026.1"/>
</dbReference>
<sequence>MLPINGAGRAKSGKKLPRANGDALAAGEYAKAIAKALQRGVGLRGGAAKQLERWTGASNRTVRGWLSGARGPSGEHLLRIARHSDTVLEAILVLALRRDTAGDGRDLMIRRLLTLSMSFLDVEGEE</sequence>
<keyword evidence="2" id="KW-1185">Reference proteome</keyword>
<evidence type="ECO:0000313" key="2">
    <source>
        <dbReference type="Proteomes" id="UP001138709"/>
    </source>
</evidence>
<protein>
    <submittedName>
        <fullName evidence="1">XRE family transcriptional regulator</fullName>
    </submittedName>
</protein>
<dbReference type="AlphaFoldDB" id="A0A9X9XH69"/>
<accession>A0A9X9XH69</accession>
<comment type="caution">
    <text evidence="1">The sequence shown here is derived from an EMBL/GenBank/DDBJ whole genome shotgun (WGS) entry which is preliminary data.</text>
</comment>